<organism evidence="1 2">
    <name type="scientific">Citrus sinensis</name>
    <name type="common">Sweet orange</name>
    <name type="synonym">Citrus aurantium var. sinensis</name>
    <dbReference type="NCBI Taxonomy" id="2711"/>
    <lineage>
        <taxon>Eukaryota</taxon>
        <taxon>Viridiplantae</taxon>
        <taxon>Streptophyta</taxon>
        <taxon>Embryophyta</taxon>
        <taxon>Tracheophyta</taxon>
        <taxon>Spermatophyta</taxon>
        <taxon>Magnoliopsida</taxon>
        <taxon>eudicotyledons</taxon>
        <taxon>Gunneridae</taxon>
        <taxon>Pentapetalae</taxon>
        <taxon>rosids</taxon>
        <taxon>malvids</taxon>
        <taxon>Sapindales</taxon>
        <taxon>Rutaceae</taxon>
        <taxon>Aurantioideae</taxon>
        <taxon>Citrus</taxon>
    </lineage>
</organism>
<dbReference type="EMBL" id="CM039174">
    <property type="protein sequence ID" value="KAH9754970.1"/>
    <property type="molecule type" value="Genomic_DNA"/>
</dbReference>
<protein>
    <submittedName>
        <fullName evidence="1">Transposon protein Mutator sub-class</fullName>
    </submittedName>
</protein>
<evidence type="ECO:0000313" key="1">
    <source>
        <dbReference type="EMBL" id="KAH9754970.1"/>
    </source>
</evidence>
<name>A0ACB8KKI3_CITSI</name>
<reference evidence="2" key="1">
    <citation type="journal article" date="2023" name="Hortic. Res.">
        <title>A chromosome-level phased genome enabling allele-level studies in sweet orange: a case study on citrus Huanglongbing tolerance.</title>
        <authorList>
            <person name="Wu B."/>
            <person name="Yu Q."/>
            <person name="Deng Z."/>
            <person name="Duan Y."/>
            <person name="Luo F."/>
            <person name="Gmitter F. Jr."/>
        </authorList>
    </citation>
    <scope>NUCLEOTIDE SEQUENCE [LARGE SCALE GENOMIC DNA]</scope>
    <source>
        <strain evidence="2">cv. Valencia</strain>
    </source>
</reference>
<evidence type="ECO:0000313" key="2">
    <source>
        <dbReference type="Proteomes" id="UP000829398"/>
    </source>
</evidence>
<proteinExistence type="predicted"/>
<gene>
    <name evidence="1" type="ORF">KPL71_015618</name>
</gene>
<dbReference type="Proteomes" id="UP000829398">
    <property type="component" value="Chromosome 5"/>
</dbReference>
<sequence length="742" mass="84837">MKYSFATCGNDKASMGRSLDKENPTRCSVSEGKPNRCIIFPANVSMVAEALERRNKDRIVRAKVASDLIVQIADSCFHLHKLAMVSKSEYLNRIVFKRRSNGEKENNPMIFISNFPGGIEIFELVVKFCYGWKVDVTATNIAALYSAANFLEMNDDLDQGNLITKTEAFLSFSILSSWKDTFQILKSCESIQSWAKELHILKRCSEAIALKASINKKGFTFHDGDAQGALANNVEDWEKEGRADSWWFEDVSSLRIDHFIEVINSIKRKGITSELVGSCIAKWTSKWLSQITSGLNNVTPKQLTHQLRRVTTESLIRILPEEENAVSCNFLLHLLKLGLMMKINAELLNKLERRIAFMLEHCRVSDLLVRNYGENDTVYHVGIVVRVVECYVSFVLRNPAPRIFVVGRLVDGYLTLIARDKNLAAKRFQLLAEALPKSARVCDDNLYRAMDIYLKAHPDLTEEERTSVSRAMEFHKLSQEARQHMMKNERLPLKMRARYILLEQVNITKVMTAGGSNFCRTKGQAIIRVSKGLEKGRMSSHKEIKLAKLHFAEPKWQNSMFLIQEAEGSCGENMIGQCSSGIIEADKLWPFSLKLTTDHIRWDSLKIPPSQAFEEHILANIDEASRKLLDAYIPIELHIADADACETYKVKLVKKDSFWFEPLPDVGQKKKISWCHKLTQEEETSNDTVKAREEFAYSVEPFRHIMKKRNLSYNQEIGFRWSGSKGVIKFDFSVLYAPWWDS</sequence>
<accession>A0ACB8KKI3</accession>
<comment type="caution">
    <text evidence="1">The sequence shown here is derived from an EMBL/GenBank/DDBJ whole genome shotgun (WGS) entry which is preliminary data.</text>
</comment>
<keyword evidence="2" id="KW-1185">Reference proteome</keyword>